<comment type="caution">
    <text evidence="4">The sequence shown here is derived from an EMBL/GenBank/DDBJ whole genome shotgun (WGS) entry which is preliminary data.</text>
</comment>
<gene>
    <name evidence="4" type="ORF">Ae201684_006479</name>
</gene>
<dbReference type="PROSITE" id="PS50106">
    <property type="entry name" value="PDZ"/>
    <property type="match status" value="1"/>
</dbReference>
<reference evidence="4 5" key="1">
    <citation type="submission" date="2019-07" db="EMBL/GenBank/DDBJ databases">
        <title>Genomics analysis of Aphanomyces spp. identifies a new class of oomycete effector associated with host adaptation.</title>
        <authorList>
            <person name="Gaulin E."/>
        </authorList>
    </citation>
    <scope>NUCLEOTIDE SEQUENCE [LARGE SCALE GENOMIC DNA]</scope>
    <source>
        <strain evidence="4 5">ATCC 201684</strain>
    </source>
</reference>
<dbReference type="SUPFAM" id="SSF50729">
    <property type="entry name" value="PH domain-like"/>
    <property type="match status" value="6"/>
</dbReference>
<keyword evidence="5" id="KW-1185">Reference proteome</keyword>
<dbReference type="Gene3D" id="2.30.29.30">
    <property type="entry name" value="Pleckstrin-homology domain (PH domain)/Phosphotyrosine-binding domain (PTB)"/>
    <property type="match status" value="3"/>
</dbReference>
<dbReference type="Proteomes" id="UP000481153">
    <property type="component" value="Unassembled WGS sequence"/>
</dbReference>
<dbReference type="InterPro" id="IPR011993">
    <property type="entry name" value="PH-like_dom_sf"/>
</dbReference>
<keyword evidence="1" id="KW-0597">Phosphoprotein</keyword>
<dbReference type="VEuPathDB" id="FungiDB:AeMF1_010606"/>
<evidence type="ECO:0000259" key="3">
    <source>
        <dbReference type="PROSITE" id="PS50106"/>
    </source>
</evidence>
<evidence type="ECO:0000256" key="1">
    <source>
        <dbReference type="ARBA" id="ARBA00022553"/>
    </source>
</evidence>
<feature type="domain" description="PH" evidence="2">
    <location>
        <begin position="455"/>
        <end position="556"/>
    </location>
</feature>
<dbReference type="SMART" id="SM00228">
    <property type="entry name" value="PDZ"/>
    <property type="match status" value="1"/>
</dbReference>
<evidence type="ECO:0000313" key="5">
    <source>
        <dbReference type="Proteomes" id="UP000481153"/>
    </source>
</evidence>
<accession>A0A6G0XB62</accession>
<proteinExistence type="predicted"/>
<dbReference type="EMBL" id="VJMJ01000084">
    <property type="protein sequence ID" value="KAF0737308.1"/>
    <property type="molecule type" value="Genomic_DNA"/>
</dbReference>
<dbReference type="GO" id="GO:0005769">
    <property type="term" value="C:early endosome"/>
    <property type="evidence" value="ECO:0007669"/>
    <property type="project" value="TreeGrafter"/>
</dbReference>
<evidence type="ECO:0000313" key="4">
    <source>
        <dbReference type="EMBL" id="KAF0737308.1"/>
    </source>
</evidence>
<organism evidence="4 5">
    <name type="scientific">Aphanomyces euteiches</name>
    <dbReference type="NCBI Taxonomy" id="100861"/>
    <lineage>
        <taxon>Eukaryota</taxon>
        <taxon>Sar</taxon>
        <taxon>Stramenopiles</taxon>
        <taxon>Oomycota</taxon>
        <taxon>Saprolegniomycetes</taxon>
        <taxon>Saprolegniales</taxon>
        <taxon>Verrucalvaceae</taxon>
        <taxon>Aphanomyces</taxon>
    </lineage>
</organism>
<feature type="domain" description="PH" evidence="2">
    <location>
        <begin position="613"/>
        <end position="720"/>
    </location>
</feature>
<dbReference type="GO" id="GO:0001881">
    <property type="term" value="P:receptor recycling"/>
    <property type="evidence" value="ECO:0007669"/>
    <property type="project" value="TreeGrafter"/>
</dbReference>
<name>A0A6G0XB62_9STRA</name>
<dbReference type="InterPro" id="IPR001849">
    <property type="entry name" value="PH_domain"/>
</dbReference>
<dbReference type="GO" id="GO:0005802">
    <property type="term" value="C:trans-Golgi network"/>
    <property type="evidence" value="ECO:0007669"/>
    <property type="project" value="TreeGrafter"/>
</dbReference>
<protein>
    <recommendedName>
        <fullName evidence="6">PH domain-containing protein</fullName>
    </recommendedName>
</protein>
<feature type="domain" description="PDZ" evidence="3">
    <location>
        <begin position="226"/>
        <end position="312"/>
    </location>
</feature>
<dbReference type="InterPro" id="IPR001478">
    <property type="entry name" value="PDZ"/>
</dbReference>
<evidence type="ECO:0008006" key="6">
    <source>
        <dbReference type="Google" id="ProtNLM"/>
    </source>
</evidence>
<feature type="domain" description="PH" evidence="2">
    <location>
        <begin position="320"/>
        <end position="425"/>
    </location>
</feature>
<dbReference type="GO" id="GO:0005829">
    <property type="term" value="C:cytosol"/>
    <property type="evidence" value="ECO:0007669"/>
    <property type="project" value="GOC"/>
</dbReference>
<dbReference type="GO" id="GO:0007032">
    <property type="term" value="P:endosome organization"/>
    <property type="evidence" value="ECO:0007669"/>
    <property type="project" value="TreeGrafter"/>
</dbReference>
<dbReference type="SUPFAM" id="SSF50156">
    <property type="entry name" value="PDZ domain-like"/>
    <property type="match status" value="1"/>
</dbReference>
<feature type="domain" description="PH" evidence="2">
    <location>
        <begin position="58"/>
        <end position="152"/>
    </location>
</feature>
<dbReference type="InterPro" id="IPR036034">
    <property type="entry name" value="PDZ_sf"/>
</dbReference>
<dbReference type="PANTHER" id="PTHR22902">
    <property type="entry name" value="SESQUIPEDALIAN"/>
    <property type="match status" value="1"/>
</dbReference>
<dbReference type="GO" id="GO:0042147">
    <property type="term" value="P:retrograde transport, endosome to Golgi"/>
    <property type="evidence" value="ECO:0007669"/>
    <property type="project" value="TreeGrafter"/>
</dbReference>
<dbReference type="InterPro" id="IPR045188">
    <property type="entry name" value="Boi1/Boi2-like"/>
</dbReference>
<sequence>MAEHDENAYEKLSREVHQAQITGAIHQDWLENPCGFLLKPDFKRKMQKLGAGGKKLIQTSLRGLRLHLPGSTYRSRWFVLDGMMLRYFRSKNDDQELGSIHLTSVNAVLPSSIADAPENALDLVCADRIYTIAATTREDMVRWATVLTLVLRGEYQPKLMQRRESAVIRGSSVIPPHTRMSYIRQPSQVQNPTSFQPVLATFDEEMEDREQEMDENFRAMSVREKIITVTFDSPGSLHLLLQSTMDDAIMVKGFREPPEGGVGLAEATGAIKVGDILVCIQDHSFSTLPFNTAVEEIQNASRPLTLRFSRLEAPPLKHQQRVAQGWVLAKEPATTRCRVRLLQLQGSKVCFFKPGMHNGHQEHPSVTISLDDVTDIRAVHDKRKTPGDPKEFGITLEGKEILLTFYVNRPTDVWHWLDLLKNAPLFEKAKKSPHSQSTIPIHPLMVIEQPSKRSTIVLEGVDIMKLSDLCPTFEPRTVVLHSYGKLAFFKGDIRVGTIRCESIQDISLSKCRAFWYLELIVLLVSNGKKYRREVVLRFDSEQQGMKWTRAIERVAQQCSPSGDEIDVTIEAVDDWSPRGKDLSNDVTDDEYLDHQREWSLSRHLGDLKLDEKETLTQGWFFVKKPGELGREAYHARYVVLRNQWLYMYKYHALDDPTGTMCSTKIDLSEIQDIIDGNPSSVETMENTIQLKTASNVIFTIVALSYAQKEAWLSLLVWKSDYYYQESAWSLEPQLHHSTTTGEHMLRPSFESNPQSSQRGGDIWDSDSISQVRGWIQLDGHRVYACILQGVFSYYETEDDLDSEWGDAIDAIPLTSVQRVYSVAPKAFVVHLSNDADVTLQCDDVKWWMLAICSCSHLVLSATEQGFESQMPNEAWIWKLDPIFQVHRKRYFCLKNHELVVMTEPNGRVLLVVSLEHIVGLFMSKVTGREVDDYFQLRLQCTTSNNSSNDADDAEEDEETLFTLSLSFFDESEMKQWATDIFQCCTNASTNPNATNLTPPTSVAIFPQDLMKTSMFQEVEPSYTLETGNARGWLYYRTSPTQRLRRRYFVQYGSELSIYKHELLPEEPSAIRYGVIDCRALLDVHFISTNCPENAMELEFVNATVLIVPESDAAALAWRQVLIDVKRTYSGSNGRFDNAVLISRSSTFASQKESETLLRSQIESSVQFAANMQEWDGSKWVANYFVLTGSRLLVFSLAVHLYDEDPDLLSTFVMKQITYVRNLTPDEEDGGASKSSFAVGFAHSKLILKCDTVDLCLQMMRLLCHSNGKLELKQNAATGAWGSVNRIASMSRHNSFLLSTPPAFDTTSKESAGRVSRRASMQRRTSELIQRQRTSIYQA</sequence>
<dbReference type="CDD" id="cd00821">
    <property type="entry name" value="PH"/>
    <property type="match status" value="2"/>
</dbReference>
<dbReference type="PROSITE" id="PS50003">
    <property type="entry name" value="PH_DOMAIN"/>
    <property type="match status" value="4"/>
</dbReference>
<evidence type="ECO:0000259" key="2">
    <source>
        <dbReference type="PROSITE" id="PS50003"/>
    </source>
</evidence>
<dbReference type="SMART" id="SM00233">
    <property type="entry name" value="PH"/>
    <property type="match status" value="8"/>
</dbReference>
<dbReference type="GO" id="GO:0055037">
    <property type="term" value="C:recycling endosome"/>
    <property type="evidence" value="ECO:0007669"/>
    <property type="project" value="TreeGrafter"/>
</dbReference>
<dbReference type="PANTHER" id="PTHR22902:SF27">
    <property type="entry name" value="PLECKSTRIN HOMOLOGY DOMAIN-CONTAINING FAMILY A MEMBER 3"/>
    <property type="match status" value="1"/>
</dbReference>
<dbReference type="Pfam" id="PF00169">
    <property type="entry name" value="PH"/>
    <property type="match status" value="2"/>
</dbReference>